<proteinExistence type="predicted"/>
<comment type="caution">
    <text evidence="1">The sequence shown here is derived from an EMBL/GenBank/DDBJ whole genome shotgun (WGS) entry which is preliminary data.</text>
</comment>
<feature type="non-terminal residue" evidence="1">
    <location>
        <position position="117"/>
    </location>
</feature>
<reference evidence="1" key="1">
    <citation type="journal article" date="2015" name="Nature">
        <title>Complex archaea that bridge the gap between prokaryotes and eukaryotes.</title>
        <authorList>
            <person name="Spang A."/>
            <person name="Saw J.H."/>
            <person name="Jorgensen S.L."/>
            <person name="Zaremba-Niedzwiedzka K."/>
            <person name="Martijn J."/>
            <person name="Lind A.E."/>
            <person name="van Eijk R."/>
            <person name="Schleper C."/>
            <person name="Guy L."/>
            <person name="Ettema T.J."/>
        </authorList>
    </citation>
    <scope>NUCLEOTIDE SEQUENCE</scope>
</reference>
<name>A0A0F9KTY1_9ZZZZ</name>
<organism evidence="1">
    <name type="scientific">marine sediment metagenome</name>
    <dbReference type="NCBI Taxonomy" id="412755"/>
    <lineage>
        <taxon>unclassified sequences</taxon>
        <taxon>metagenomes</taxon>
        <taxon>ecological metagenomes</taxon>
    </lineage>
</organism>
<dbReference type="AlphaFoldDB" id="A0A0F9KTY1"/>
<sequence length="117" mass="12929">MLWSHANRSRQSFLVFPLLVCSLAIYTQSPAAQAGDSPTESGATGPREVFVWPLAERPALDGFLNDAAWQGVSPLRLGYADVRVPGPAKMETNVWIGTRQDHLYVAFRCREGQRLKG</sequence>
<dbReference type="EMBL" id="LAZR01012698">
    <property type="protein sequence ID" value="KKM25533.1"/>
    <property type="molecule type" value="Genomic_DNA"/>
</dbReference>
<accession>A0A0F9KTY1</accession>
<evidence type="ECO:0000313" key="1">
    <source>
        <dbReference type="EMBL" id="KKM25533.1"/>
    </source>
</evidence>
<protein>
    <recommendedName>
        <fullName evidence="2">Carbohydrate-binding domain-containing protein</fullName>
    </recommendedName>
</protein>
<evidence type="ECO:0008006" key="2">
    <source>
        <dbReference type="Google" id="ProtNLM"/>
    </source>
</evidence>
<dbReference type="Gene3D" id="2.60.40.1190">
    <property type="match status" value="1"/>
</dbReference>
<gene>
    <name evidence="1" type="ORF">LCGC14_1594050</name>
</gene>
<dbReference type="SUPFAM" id="SSF49344">
    <property type="entry name" value="CBD9-like"/>
    <property type="match status" value="1"/>
</dbReference>